<dbReference type="Gene3D" id="3.60.10.10">
    <property type="entry name" value="Endonuclease/exonuclease/phosphatase"/>
    <property type="match status" value="1"/>
</dbReference>
<dbReference type="Proteomes" id="UP000271700">
    <property type="component" value="Unassembled WGS sequence"/>
</dbReference>
<dbReference type="STRING" id="981384.GCA_000192475_04240"/>
<dbReference type="InterPro" id="IPR036691">
    <property type="entry name" value="Endo/exonu/phosph_ase_sf"/>
</dbReference>
<evidence type="ECO:0000259" key="1">
    <source>
        <dbReference type="Pfam" id="PF03372"/>
    </source>
</evidence>
<keyword evidence="3" id="KW-1185">Reference proteome</keyword>
<dbReference type="PANTHER" id="PTHR42834:SF1">
    <property type="entry name" value="ENDONUCLEASE_EXONUCLEASE_PHOSPHATASE FAMILY PROTEIN (AFU_ORTHOLOGUE AFUA_3G09210)"/>
    <property type="match status" value="1"/>
</dbReference>
<feature type="domain" description="Endonuclease/exonuclease/phosphatase" evidence="1">
    <location>
        <begin position="590"/>
        <end position="878"/>
    </location>
</feature>
<dbReference type="EMBL" id="RCCT01000002">
    <property type="protein sequence ID" value="RLK07967.1"/>
    <property type="molecule type" value="Genomic_DNA"/>
</dbReference>
<dbReference type="PANTHER" id="PTHR42834">
    <property type="entry name" value="ENDONUCLEASE/EXONUCLEASE/PHOSPHATASE FAMILY PROTEIN (AFU_ORTHOLOGUE AFUA_3G09210)"/>
    <property type="match status" value="1"/>
</dbReference>
<dbReference type="AlphaFoldDB" id="A0A497ZY91"/>
<evidence type="ECO:0000313" key="3">
    <source>
        <dbReference type="Proteomes" id="UP000271700"/>
    </source>
</evidence>
<sequence>MTTVLAAGDIAFTGFNSDNPDEFTFVALTDIEAGTEIRFTDNGWLAAGGFRSTEGVFIWTAPANIAAGTVINPAFSGPSFSASGDQIHAYQGTETAPSFVASVHFNGTGYEDDATSSNTSALPAGLTVCTSAVAIPETDNGAYNGPLTGNKAELQAAINNAANWVTDNSRIDDIEPASFTVTDATSSPSVIINDLDLATDEGGMADTYEVTLSVAPTQPVTITIAVGADLDVVPAELVFDATNFDQPQQVAVTAVDDDLPEAAEIAEIQHSVTSDDPAYEGILAPIVEVSVSASDIEIVAIYEIQGAGHVSDFVLAEGQTVAEFYETLPAGTSNVFGDLVSTSGIVTAVDSNGFYLQDPDGDGDDATSDAIFVFTGSSPTVSVGDAVSVGGTVAEFFPGGTGSGNLSSTQLTNVFDLEVQSSGNILPDAVMIGNDPGERAVPNQSIDDDAFASFEPIQDGIDFFESLEGMRVTATDLQAVSGTSRFGEIFAVTDQGSGATGLSERGTLNISPDDFNPEKIQIDEDSGIFDFDFPTVNVGDLLGDVTGVVGYSFGNFEILPTEDFTPNIQSAGLEPESTDIAGSANELTIATYNVLNLDPNDDDGDQDVADGRFDAIAAQITNNLGSPDIIGLQEVQDNSGSVDDGTVSAAETLAELAAAIVAAGGPAYEVIDNTFIGDGTSGGQPGGNIRTAFLYNPERVTLVEGSVQTIGGQGPGEAFEGARLPLVADFVFNGETVTVVNNHFSSKGGSAPILGAEQDFAARQEDVTVNGSLDERQAQSQAVQDFVNGLGAEANAVVLGDFNEFEFVSPVADLENNTSLVNLTNDIPEDERYTFEFQGNSQSLDHILVSEGLYAGALVDIIHVNSEFAATSARASDHDPMLTSLFLPDTQTLAVEFEADGWFRTLAFESIDGEVVDVDRLGPVRKSLKFSDVGIKVDAIDPTNFEFVATKHGAIGVYSFDDPIFGREARSVDGDESLMIALEDADLEAVEFMFSFDESHGNGEVEVAFYDDGELVGTLIADAADGDFQGSLGRTSFDAVELAASGDTMFTVDEFSFDVIDHNQIA</sequence>
<dbReference type="OrthoDB" id="9773411at2"/>
<dbReference type="InterPro" id="IPR005135">
    <property type="entry name" value="Endo/exonuclease/phosphatase"/>
</dbReference>
<dbReference type="GO" id="GO:0003824">
    <property type="term" value="F:catalytic activity"/>
    <property type="evidence" value="ECO:0007669"/>
    <property type="project" value="InterPro"/>
</dbReference>
<accession>A0A497ZY91</accession>
<dbReference type="CDD" id="cd04486">
    <property type="entry name" value="YhcR_OBF_like"/>
    <property type="match status" value="1"/>
</dbReference>
<dbReference type="SUPFAM" id="SSF56219">
    <property type="entry name" value="DNase I-like"/>
    <property type="match status" value="1"/>
</dbReference>
<protein>
    <submittedName>
        <fullName evidence="2">Putative extracellular nuclease</fullName>
    </submittedName>
</protein>
<dbReference type="Pfam" id="PF03372">
    <property type="entry name" value="Exo_endo_phos"/>
    <property type="match status" value="1"/>
</dbReference>
<proteinExistence type="predicted"/>
<name>A0A497ZY91_9RHOB</name>
<comment type="caution">
    <text evidence="2">The sequence shown here is derived from an EMBL/GenBank/DDBJ whole genome shotgun (WGS) entry which is preliminary data.</text>
</comment>
<dbReference type="RefSeq" id="WP_010437411.1">
    <property type="nucleotide sequence ID" value="NZ_AEYW01000001.1"/>
</dbReference>
<evidence type="ECO:0000313" key="2">
    <source>
        <dbReference type="EMBL" id="RLK07967.1"/>
    </source>
</evidence>
<reference evidence="2 3" key="1">
    <citation type="submission" date="2018-10" db="EMBL/GenBank/DDBJ databases">
        <title>Genomic Encyclopedia of Archaeal and Bacterial Type Strains, Phase II (KMG-II): from individual species to whole genera.</title>
        <authorList>
            <person name="Goeker M."/>
        </authorList>
    </citation>
    <scope>NUCLEOTIDE SEQUENCE [LARGE SCALE GENOMIC DNA]</scope>
    <source>
        <strain evidence="2 3">DSM 29317</strain>
    </source>
</reference>
<organism evidence="2 3">
    <name type="scientific">Ruegeria conchae</name>
    <dbReference type="NCBI Taxonomy" id="981384"/>
    <lineage>
        <taxon>Bacteria</taxon>
        <taxon>Pseudomonadati</taxon>
        <taxon>Pseudomonadota</taxon>
        <taxon>Alphaproteobacteria</taxon>
        <taxon>Rhodobacterales</taxon>
        <taxon>Roseobacteraceae</taxon>
        <taxon>Ruegeria</taxon>
    </lineage>
</organism>
<gene>
    <name evidence="2" type="ORF">CLV75_1632</name>
</gene>